<feature type="compositionally biased region" description="Pro residues" evidence="1">
    <location>
        <begin position="255"/>
        <end position="264"/>
    </location>
</feature>
<dbReference type="EMBL" id="PCVN01000091">
    <property type="protein sequence ID" value="PIQ74170.1"/>
    <property type="molecule type" value="Genomic_DNA"/>
</dbReference>
<organism evidence="2 3">
    <name type="scientific">Candidatus Portnoybacteria bacterium CG11_big_fil_rev_8_21_14_0_20_44_10</name>
    <dbReference type="NCBI Taxonomy" id="1974818"/>
    <lineage>
        <taxon>Bacteria</taxon>
        <taxon>Candidatus Portnoyibacteriota</taxon>
    </lineage>
</organism>
<evidence type="ECO:0000313" key="3">
    <source>
        <dbReference type="Proteomes" id="UP000231550"/>
    </source>
</evidence>
<accession>A0A2H0KPT5</accession>
<dbReference type="Proteomes" id="UP000231550">
    <property type="component" value="Unassembled WGS sequence"/>
</dbReference>
<evidence type="ECO:0000256" key="1">
    <source>
        <dbReference type="SAM" id="MobiDB-lite"/>
    </source>
</evidence>
<gene>
    <name evidence="2" type="ORF">COV85_03555</name>
</gene>
<proteinExistence type="predicted"/>
<feature type="region of interest" description="Disordered" evidence="1">
    <location>
        <begin position="252"/>
        <end position="415"/>
    </location>
</feature>
<reference evidence="2 3" key="1">
    <citation type="submission" date="2017-09" db="EMBL/GenBank/DDBJ databases">
        <title>Depth-based differentiation of microbial function through sediment-hosted aquifers and enrichment of novel symbionts in the deep terrestrial subsurface.</title>
        <authorList>
            <person name="Probst A.J."/>
            <person name="Ladd B."/>
            <person name="Jarett J.K."/>
            <person name="Geller-Mcgrath D.E."/>
            <person name="Sieber C.M."/>
            <person name="Emerson J.B."/>
            <person name="Anantharaman K."/>
            <person name="Thomas B.C."/>
            <person name="Malmstrom R."/>
            <person name="Stieglmeier M."/>
            <person name="Klingl A."/>
            <person name="Woyke T."/>
            <person name="Ryan C.M."/>
            <person name="Banfield J.F."/>
        </authorList>
    </citation>
    <scope>NUCLEOTIDE SEQUENCE [LARGE SCALE GENOMIC DNA]</scope>
    <source>
        <strain evidence="2">CG11_big_fil_rev_8_21_14_0_20_44_10</strain>
    </source>
</reference>
<protein>
    <submittedName>
        <fullName evidence="2">Uncharacterized protein</fullName>
    </submittedName>
</protein>
<sequence length="415" mass="46103">MPNDPQQNNNLTPFQRLPDDIKDAMSSIENAEINGKIAEKYQLEEEKISLMVNVIARVILKEISLMDFPRSLKDALNIDVETTKAMALDIAIRRFLPLKNHLGDVESLIRKLGGEVPKGSPLAQPAIKTPSSALPLPLSFLHKNLRAALKDTKETEDQLITSQPIRIEGFNGLVRPSLKNWLSDYIRLEGVGPHSLLVLTSYLYNSVNGKILNPRERKTLGKILQSYDENSSLPILEKTGLVALEELERETSAIPPLPPSPLPAKTPAIAPAASERSTPQIPEQPSAPIDRLFRQNTEEKPPRQQPPIPPVFSTNPPQKQDPPTPERIYQKPPFSPAPTPLPDPFQKQSAAWQTKETRHPSPSGQGGYLEPINDLESINPASRAPLPRTESRPGQRGAQPHQDNNIIDLKNFRQS</sequence>
<comment type="caution">
    <text evidence="2">The sequence shown here is derived from an EMBL/GenBank/DDBJ whole genome shotgun (WGS) entry which is preliminary data.</text>
</comment>
<evidence type="ECO:0000313" key="2">
    <source>
        <dbReference type="EMBL" id="PIQ74170.1"/>
    </source>
</evidence>
<feature type="compositionally biased region" description="Basic and acidic residues" evidence="1">
    <location>
        <begin position="291"/>
        <end position="302"/>
    </location>
</feature>
<dbReference type="AlphaFoldDB" id="A0A2H0KPT5"/>
<name>A0A2H0KPT5_9BACT</name>
<feature type="compositionally biased region" description="Pro residues" evidence="1">
    <location>
        <begin position="333"/>
        <end position="343"/>
    </location>
</feature>